<reference evidence="1" key="1">
    <citation type="journal article" date="2015" name="Nature">
        <title>Complex archaea that bridge the gap between prokaryotes and eukaryotes.</title>
        <authorList>
            <person name="Spang A."/>
            <person name="Saw J.H."/>
            <person name="Jorgensen S.L."/>
            <person name="Zaremba-Niedzwiedzka K."/>
            <person name="Martijn J."/>
            <person name="Lind A.E."/>
            <person name="van Eijk R."/>
            <person name="Schleper C."/>
            <person name="Guy L."/>
            <person name="Ettema T.J."/>
        </authorList>
    </citation>
    <scope>NUCLEOTIDE SEQUENCE</scope>
</reference>
<proteinExistence type="predicted"/>
<gene>
    <name evidence="1" type="ORF">LCGC14_1331170</name>
</gene>
<name>A0A0F9KHA5_9ZZZZ</name>
<organism evidence="1">
    <name type="scientific">marine sediment metagenome</name>
    <dbReference type="NCBI Taxonomy" id="412755"/>
    <lineage>
        <taxon>unclassified sequences</taxon>
        <taxon>metagenomes</taxon>
        <taxon>ecological metagenomes</taxon>
    </lineage>
</organism>
<sequence length="51" mass="5672">MGIACENLGKIIEKMTSNEKAQAVFETNIGGKLETGKCPFNLSWIMRIHSM</sequence>
<accession>A0A0F9KHA5</accession>
<comment type="caution">
    <text evidence="1">The sequence shown here is derived from an EMBL/GenBank/DDBJ whole genome shotgun (WGS) entry which is preliminary data.</text>
</comment>
<dbReference type="AlphaFoldDB" id="A0A0F9KHA5"/>
<dbReference type="EMBL" id="LAZR01008040">
    <property type="protein sequence ID" value="KKM81303.1"/>
    <property type="molecule type" value="Genomic_DNA"/>
</dbReference>
<protein>
    <submittedName>
        <fullName evidence="1">Uncharacterized protein</fullName>
    </submittedName>
</protein>
<evidence type="ECO:0000313" key="1">
    <source>
        <dbReference type="EMBL" id="KKM81303.1"/>
    </source>
</evidence>